<sequence>MEGGDIASTTRRKSMKKTKSVTKTLRKNILNAFKNANFNLFGCLVCEKVLRQPVTVKCGHTLCMGCLDRIGGRCSKCQMDVRTEEPARINVLIQGLIEKWKERNKINDFANPVVDLIFRPRYVLRSRCVGFQYCVNVQEAVTVKRKRKFHQDVIFEINDLIKKRPCIESKRTKRRTAIKDPSKSFQELLNSMLEEVKTTVAKALRTSWNITEEDVECLLCTGCLIDPVTTPCGHTFCRDCLTRVLDHRLSCPLCVSRLAVGDYFRGTTQILDQAIQMLFPQENLKGPPGSHEDCTVQVPVFVCTNAFPGVACTLYVNAPRYRLLIRRCLQNKEKTFAMTSTDVGSKFSQFGTVLEVRDALMLEDGRIVLSTIGRKRFKVINTDEKDGYDTAVIEYISDVAPKKNDILTLMALHNNVYIRAVKWVRSLSDSALFEVERLIGRMPRVEHNWPNLPDGPSWTWWLIPILPCSSQLQVGFLSSTSLEKRLRAIDKMLEHVKHRMNSSTSLSRKQPPPVSYTQNEENSYFCSE</sequence>
<dbReference type="AlphaFoldDB" id="A0ABD1FDN3"/>
<proteinExistence type="predicted"/>
<protein>
    <submittedName>
        <fullName evidence="8">Uncharacterized protein</fullName>
    </submittedName>
</protein>
<dbReference type="PROSITE" id="PS51787">
    <property type="entry name" value="LON_N"/>
    <property type="match status" value="1"/>
</dbReference>
<dbReference type="PANTHER" id="PTHR23327">
    <property type="entry name" value="RING FINGER PROTEIN 127"/>
    <property type="match status" value="1"/>
</dbReference>
<dbReference type="SUPFAM" id="SSF57850">
    <property type="entry name" value="RING/U-box"/>
    <property type="match status" value="2"/>
</dbReference>
<feature type="domain" description="RING-type" evidence="6">
    <location>
        <begin position="217"/>
        <end position="254"/>
    </location>
</feature>
<dbReference type="EMBL" id="JBDJPC010000001">
    <property type="protein sequence ID" value="KAL1517172.1"/>
    <property type="molecule type" value="Genomic_DNA"/>
</dbReference>
<dbReference type="InterPro" id="IPR013083">
    <property type="entry name" value="Znf_RING/FYVE/PHD"/>
</dbReference>
<dbReference type="SUPFAM" id="SSF88697">
    <property type="entry name" value="PUA domain-like"/>
    <property type="match status" value="1"/>
</dbReference>
<dbReference type="SMART" id="SM00464">
    <property type="entry name" value="LON"/>
    <property type="match status" value="1"/>
</dbReference>
<dbReference type="SMART" id="SM00184">
    <property type="entry name" value="RING"/>
    <property type="match status" value="2"/>
</dbReference>
<evidence type="ECO:0000256" key="5">
    <source>
        <dbReference type="SAM" id="MobiDB-lite"/>
    </source>
</evidence>
<organism evidence="8 9">
    <name type="scientific">Hypothenemus hampei</name>
    <name type="common">Coffee berry borer</name>
    <dbReference type="NCBI Taxonomy" id="57062"/>
    <lineage>
        <taxon>Eukaryota</taxon>
        <taxon>Metazoa</taxon>
        <taxon>Ecdysozoa</taxon>
        <taxon>Arthropoda</taxon>
        <taxon>Hexapoda</taxon>
        <taxon>Insecta</taxon>
        <taxon>Pterygota</taxon>
        <taxon>Neoptera</taxon>
        <taxon>Endopterygota</taxon>
        <taxon>Coleoptera</taxon>
        <taxon>Polyphaga</taxon>
        <taxon>Cucujiformia</taxon>
        <taxon>Curculionidae</taxon>
        <taxon>Scolytinae</taxon>
        <taxon>Hypothenemus</taxon>
    </lineage>
</organism>
<accession>A0ABD1FDN3</accession>
<evidence type="ECO:0000256" key="1">
    <source>
        <dbReference type="ARBA" id="ARBA00022723"/>
    </source>
</evidence>
<dbReference type="InterPro" id="IPR017907">
    <property type="entry name" value="Znf_RING_CS"/>
</dbReference>
<name>A0ABD1FDN3_HYPHA</name>
<keyword evidence="2 4" id="KW-0863">Zinc-finger</keyword>
<evidence type="ECO:0000259" key="6">
    <source>
        <dbReference type="PROSITE" id="PS50089"/>
    </source>
</evidence>
<dbReference type="Proteomes" id="UP001566132">
    <property type="component" value="Unassembled WGS sequence"/>
</dbReference>
<dbReference type="InterPro" id="IPR001841">
    <property type="entry name" value="Znf_RING"/>
</dbReference>
<dbReference type="GO" id="GO:0008270">
    <property type="term" value="F:zinc ion binding"/>
    <property type="evidence" value="ECO:0007669"/>
    <property type="project" value="UniProtKB-KW"/>
</dbReference>
<feature type="domain" description="Lon N-terminal" evidence="7">
    <location>
        <begin position="296"/>
        <end position="497"/>
    </location>
</feature>
<evidence type="ECO:0000256" key="2">
    <source>
        <dbReference type="ARBA" id="ARBA00022771"/>
    </source>
</evidence>
<dbReference type="PANTHER" id="PTHR23327:SF42">
    <property type="entry name" value="LON PEPTIDASE N-TERMINAL DOMAIN AND RING FINGER PROTEIN C14F5.10C"/>
    <property type="match status" value="1"/>
</dbReference>
<dbReference type="Gene3D" id="2.30.130.40">
    <property type="entry name" value="LON domain-like"/>
    <property type="match status" value="1"/>
</dbReference>
<dbReference type="InterPro" id="IPR027370">
    <property type="entry name" value="Znf-RING_euk"/>
</dbReference>
<dbReference type="PROSITE" id="PS00518">
    <property type="entry name" value="ZF_RING_1"/>
    <property type="match status" value="2"/>
</dbReference>
<dbReference type="Pfam" id="PF13445">
    <property type="entry name" value="zf-RING_UBOX"/>
    <property type="match status" value="1"/>
</dbReference>
<keyword evidence="9" id="KW-1185">Reference proteome</keyword>
<feature type="domain" description="RING-type" evidence="6">
    <location>
        <begin position="43"/>
        <end position="78"/>
    </location>
</feature>
<dbReference type="PROSITE" id="PS50089">
    <property type="entry name" value="ZF_RING_2"/>
    <property type="match status" value="2"/>
</dbReference>
<evidence type="ECO:0000256" key="3">
    <source>
        <dbReference type="ARBA" id="ARBA00022833"/>
    </source>
</evidence>
<gene>
    <name evidence="8" type="ORF">ABEB36_000971</name>
</gene>
<evidence type="ECO:0000313" key="8">
    <source>
        <dbReference type="EMBL" id="KAL1517172.1"/>
    </source>
</evidence>
<evidence type="ECO:0000313" key="9">
    <source>
        <dbReference type="Proteomes" id="UP001566132"/>
    </source>
</evidence>
<dbReference type="InterPro" id="IPR015947">
    <property type="entry name" value="PUA-like_sf"/>
</dbReference>
<keyword evidence="3" id="KW-0862">Zinc</keyword>
<dbReference type="InterPro" id="IPR003111">
    <property type="entry name" value="Lon_prtase_N"/>
</dbReference>
<dbReference type="Gene3D" id="3.30.40.10">
    <property type="entry name" value="Zinc/RING finger domain, C3HC4 (zinc finger)"/>
    <property type="match status" value="2"/>
</dbReference>
<dbReference type="CDD" id="cd16514">
    <property type="entry name" value="RING-HC_LONFs_rpt2"/>
    <property type="match status" value="1"/>
</dbReference>
<feature type="region of interest" description="Disordered" evidence="5">
    <location>
        <begin position="499"/>
        <end position="528"/>
    </location>
</feature>
<reference evidence="8 9" key="1">
    <citation type="submission" date="2024-05" db="EMBL/GenBank/DDBJ databases">
        <title>Genetic variation in Jamaican populations of the coffee berry borer (Hypothenemus hampei).</title>
        <authorList>
            <person name="Errbii M."/>
            <person name="Myrie A."/>
        </authorList>
    </citation>
    <scope>NUCLEOTIDE SEQUENCE [LARGE SCALE GENOMIC DNA]</scope>
    <source>
        <strain evidence="8">JA-Hopewell-2020-01-JO</strain>
        <tissue evidence="8">Whole body</tissue>
    </source>
</reference>
<dbReference type="InterPro" id="IPR046336">
    <property type="entry name" value="Lon_prtase_N_sf"/>
</dbReference>
<feature type="compositionally biased region" description="Polar residues" evidence="5">
    <location>
        <begin position="515"/>
        <end position="528"/>
    </location>
</feature>
<evidence type="ECO:0000259" key="7">
    <source>
        <dbReference type="PROSITE" id="PS51787"/>
    </source>
</evidence>
<dbReference type="Pfam" id="PF02190">
    <property type="entry name" value="LON_substr_bdg"/>
    <property type="match status" value="1"/>
</dbReference>
<evidence type="ECO:0000256" key="4">
    <source>
        <dbReference type="PROSITE-ProRule" id="PRU00175"/>
    </source>
</evidence>
<comment type="caution">
    <text evidence="8">The sequence shown here is derived from an EMBL/GenBank/DDBJ whole genome shotgun (WGS) entry which is preliminary data.</text>
</comment>
<dbReference type="Pfam" id="PF13923">
    <property type="entry name" value="zf-C3HC4_2"/>
    <property type="match status" value="1"/>
</dbReference>
<keyword evidence="1" id="KW-0479">Metal-binding</keyword>